<evidence type="ECO:0000313" key="10">
    <source>
        <dbReference type="Proteomes" id="UP000307943"/>
    </source>
</evidence>
<feature type="coiled-coil region" evidence="7">
    <location>
        <begin position="139"/>
        <end position="166"/>
    </location>
</feature>
<evidence type="ECO:0000256" key="5">
    <source>
        <dbReference type="ARBA" id="ARBA00023012"/>
    </source>
</evidence>
<dbReference type="InterPro" id="IPR001789">
    <property type="entry name" value="Sig_transdc_resp-reg_receiver"/>
</dbReference>
<dbReference type="PANTHER" id="PTHR24421">
    <property type="entry name" value="NITRATE/NITRITE SENSOR PROTEIN NARX-RELATED"/>
    <property type="match status" value="1"/>
</dbReference>
<feature type="modified residue" description="4-aspartylphosphate" evidence="6">
    <location>
        <position position="64"/>
    </location>
</feature>
<dbReference type="EMBL" id="VDCQ01000047">
    <property type="protein sequence ID" value="TNJ63177.1"/>
    <property type="molecule type" value="Genomic_DNA"/>
</dbReference>
<evidence type="ECO:0000256" key="3">
    <source>
        <dbReference type="ARBA" id="ARBA00022679"/>
    </source>
</evidence>
<keyword evidence="6" id="KW-0597">Phosphoprotein</keyword>
<dbReference type="SUPFAM" id="SSF55874">
    <property type="entry name" value="ATPase domain of HSP90 chaperone/DNA topoisomerase II/histidine kinase"/>
    <property type="match status" value="1"/>
</dbReference>
<dbReference type="AlphaFoldDB" id="A0A5C4T4E6"/>
<keyword evidence="3" id="KW-0808">Transferase</keyword>
<dbReference type="Gene3D" id="1.20.5.1930">
    <property type="match status" value="1"/>
</dbReference>
<feature type="domain" description="Response regulatory" evidence="8">
    <location>
        <begin position="12"/>
        <end position="129"/>
    </location>
</feature>
<dbReference type="Pfam" id="PF00072">
    <property type="entry name" value="Response_reg"/>
    <property type="match status" value="1"/>
</dbReference>
<dbReference type="InterPro" id="IPR050482">
    <property type="entry name" value="Sensor_HK_TwoCompSys"/>
</dbReference>
<dbReference type="EC" id="2.7.13.3" evidence="2"/>
<dbReference type="OrthoDB" id="9781904at2"/>
<evidence type="ECO:0000313" key="9">
    <source>
        <dbReference type="EMBL" id="TNJ63177.1"/>
    </source>
</evidence>
<dbReference type="CDD" id="cd17536">
    <property type="entry name" value="REC_YesN-like"/>
    <property type="match status" value="1"/>
</dbReference>
<dbReference type="Pfam" id="PF07730">
    <property type="entry name" value="HisKA_3"/>
    <property type="match status" value="1"/>
</dbReference>
<dbReference type="PANTHER" id="PTHR24421:SF59">
    <property type="entry name" value="OXYGEN SENSOR HISTIDINE KINASE NREB"/>
    <property type="match status" value="1"/>
</dbReference>
<organism evidence="9 10">
    <name type="scientific">Paenibacillus hemerocallicola</name>
    <dbReference type="NCBI Taxonomy" id="1172614"/>
    <lineage>
        <taxon>Bacteria</taxon>
        <taxon>Bacillati</taxon>
        <taxon>Bacillota</taxon>
        <taxon>Bacilli</taxon>
        <taxon>Bacillales</taxon>
        <taxon>Paenibacillaceae</taxon>
        <taxon>Paenibacillus</taxon>
    </lineage>
</organism>
<dbReference type="InterPro" id="IPR036890">
    <property type="entry name" value="HATPase_C_sf"/>
</dbReference>
<evidence type="ECO:0000256" key="2">
    <source>
        <dbReference type="ARBA" id="ARBA00012438"/>
    </source>
</evidence>
<dbReference type="PROSITE" id="PS50110">
    <property type="entry name" value="RESPONSE_REGULATORY"/>
    <property type="match status" value="1"/>
</dbReference>
<reference evidence="9 10" key="1">
    <citation type="submission" date="2019-05" db="EMBL/GenBank/DDBJ databases">
        <title>We sequenced the genome of Paenibacillus hemerocallicola KCTC 33185 for further insight into its adaptation and study the phylogeny of Paenibacillus.</title>
        <authorList>
            <person name="Narsing Rao M.P."/>
        </authorList>
    </citation>
    <scope>NUCLEOTIDE SEQUENCE [LARGE SCALE GENOMIC DNA]</scope>
    <source>
        <strain evidence="9 10">KCTC 33185</strain>
    </source>
</reference>
<dbReference type="SUPFAM" id="SSF52172">
    <property type="entry name" value="CheY-like"/>
    <property type="match status" value="1"/>
</dbReference>
<dbReference type="GO" id="GO:0000155">
    <property type="term" value="F:phosphorelay sensor kinase activity"/>
    <property type="evidence" value="ECO:0007669"/>
    <property type="project" value="InterPro"/>
</dbReference>
<dbReference type="SMART" id="SM00448">
    <property type="entry name" value="REC"/>
    <property type="match status" value="1"/>
</dbReference>
<dbReference type="RefSeq" id="WP_139605363.1">
    <property type="nucleotide sequence ID" value="NZ_VDCQ01000047.1"/>
</dbReference>
<dbReference type="Proteomes" id="UP000307943">
    <property type="component" value="Unassembled WGS sequence"/>
</dbReference>
<dbReference type="InterPro" id="IPR011712">
    <property type="entry name" value="Sig_transdc_His_kin_sub3_dim/P"/>
</dbReference>
<keyword evidence="7" id="KW-0175">Coiled coil</keyword>
<sequence length="376" mass="41591">MKRQRKAIPIFSVLIVDDHKHLVESMAITIPWERYGVSRVFQAFSGPEALETIAGQAVDILITDIRMPVMSGLELIERVRASGHDIDCILLTGHSDFQYAKRAMELQAINYLVKPVRDEELLRTIGGITAKRLERLDRQAELERLRDAARDQIPRLKADLLAAKAQAELSVHEERERIAEDIHDIVGHTLTATLFQIEAARKLLVRNDAEGLTRLEQSQQLVRKSLQDIREAVGMLKHPDEDADLESVLRRFAAEAERMAGISVHCSIGLDWPVADTAIIKIVCHALQEGITNGIRHGKAATFAFGLHEEAGVLFGSLRSAGIPYGGQALGFGLRAMQERMRRLGGSLSLAAVRDPDGTLLSFRVPLTDVPDGATT</sequence>
<keyword evidence="5" id="KW-0902">Two-component regulatory system</keyword>
<comment type="caution">
    <text evidence="9">The sequence shown here is derived from an EMBL/GenBank/DDBJ whole genome shotgun (WGS) entry which is preliminary data.</text>
</comment>
<dbReference type="GO" id="GO:0046983">
    <property type="term" value="F:protein dimerization activity"/>
    <property type="evidence" value="ECO:0007669"/>
    <property type="project" value="InterPro"/>
</dbReference>
<evidence type="ECO:0000256" key="1">
    <source>
        <dbReference type="ARBA" id="ARBA00000085"/>
    </source>
</evidence>
<evidence type="ECO:0000259" key="8">
    <source>
        <dbReference type="PROSITE" id="PS50110"/>
    </source>
</evidence>
<protein>
    <recommendedName>
        <fullName evidence="2">histidine kinase</fullName>
        <ecNumber evidence="2">2.7.13.3</ecNumber>
    </recommendedName>
</protein>
<name>A0A5C4T4E6_9BACL</name>
<keyword evidence="4" id="KW-0418">Kinase</keyword>
<comment type="catalytic activity">
    <reaction evidence="1">
        <text>ATP + protein L-histidine = ADP + protein N-phospho-L-histidine.</text>
        <dbReference type="EC" id="2.7.13.3"/>
    </reaction>
</comment>
<dbReference type="Gene3D" id="3.40.50.2300">
    <property type="match status" value="1"/>
</dbReference>
<proteinExistence type="predicted"/>
<keyword evidence="10" id="KW-1185">Reference proteome</keyword>
<evidence type="ECO:0000256" key="6">
    <source>
        <dbReference type="PROSITE-ProRule" id="PRU00169"/>
    </source>
</evidence>
<gene>
    <name evidence="9" type="ORF">FE784_26970</name>
</gene>
<accession>A0A5C4T4E6</accession>
<dbReference type="Gene3D" id="3.30.565.10">
    <property type="entry name" value="Histidine kinase-like ATPase, C-terminal domain"/>
    <property type="match status" value="1"/>
</dbReference>
<dbReference type="GO" id="GO:0016020">
    <property type="term" value="C:membrane"/>
    <property type="evidence" value="ECO:0007669"/>
    <property type="project" value="InterPro"/>
</dbReference>
<evidence type="ECO:0000256" key="4">
    <source>
        <dbReference type="ARBA" id="ARBA00022777"/>
    </source>
</evidence>
<dbReference type="InterPro" id="IPR011006">
    <property type="entry name" value="CheY-like_superfamily"/>
</dbReference>
<evidence type="ECO:0000256" key="7">
    <source>
        <dbReference type="SAM" id="Coils"/>
    </source>
</evidence>